<dbReference type="PANTHER" id="PTHR42921">
    <property type="entry name" value="ACETOACETYL-COA SYNTHETASE"/>
    <property type="match status" value="1"/>
</dbReference>
<dbReference type="Pfam" id="PF16177">
    <property type="entry name" value="ACAS_N"/>
    <property type="match status" value="1"/>
</dbReference>
<dbReference type="PANTHER" id="PTHR42921:SF1">
    <property type="entry name" value="ACETOACETYL-COA SYNTHETASE"/>
    <property type="match status" value="1"/>
</dbReference>
<dbReference type="InterPro" id="IPR000873">
    <property type="entry name" value="AMP-dep_synth/lig_dom"/>
</dbReference>
<keyword evidence="2" id="KW-0436">Ligase</keyword>
<dbReference type="InterPro" id="IPR045851">
    <property type="entry name" value="AMP-bd_C_sf"/>
</dbReference>
<dbReference type="InterPro" id="IPR032387">
    <property type="entry name" value="ACAS_N"/>
</dbReference>
<evidence type="ECO:0000256" key="2">
    <source>
        <dbReference type="ARBA" id="ARBA00022598"/>
    </source>
</evidence>
<organism evidence="7 8">
    <name type="scientific">Roridomyces roridus</name>
    <dbReference type="NCBI Taxonomy" id="1738132"/>
    <lineage>
        <taxon>Eukaryota</taxon>
        <taxon>Fungi</taxon>
        <taxon>Dikarya</taxon>
        <taxon>Basidiomycota</taxon>
        <taxon>Agaricomycotina</taxon>
        <taxon>Agaricomycetes</taxon>
        <taxon>Agaricomycetidae</taxon>
        <taxon>Agaricales</taxon>
        <taxon>Marasmiineae</taxon>
        <taxon>Mycenaceae</taxon>
        <taxon>Roridomyces</taxon>
    </lineage>
</organism>
<keyword evidence="3" id="KW-0547">Nucleotide-binding</keyword>
<evidence type="ECO:0000256" key="3">
    <source>
        <dbReference type="ARBA" id="ARBA00022741"/>
    </source>
</evidence>
<keyword evidence="8" id="KW-1185">Reference proteome</keyword>
<dbReference type="InterPro" id="IPR042099">
    <property type="entry name" value="ANL_N_sf"/>
</dbReference>
<dbReference type="AlphaFoldDB" id="A0AAD7FV09"/>
<dbReference type="Proteomes" id="UP001221142">
    <property type="component" value="Unassembled WGS sequence"/>
</dbReference>
<dbReference type="Gene3D" id="3.40.50.12780">
    <property type="entry name" value="N-terminal domain of ligase-like"/>
    <property type="match status" value="1"/>
</dbReference>
<dbReference type="SUPFAM" id="SSF56801">
    <property type="entry name" value="Acetyl-CoA synthetase-like"/>
    <property type="match status" value="1"/>
</dbReference>
<keyword evidence="4" id="KW-0067">ATP-binding</keyword>
<gene>
    <name evidence="7" type="ORF">FB45DRAFT_903932</name>
</gene>
<evidence type="ECO:0000256" key="1">
    <source>
        <dbReference type="ARBA" id="ARBA00006432"/>
    </source>
</evidence>
<name>A0AAD7FV09_9AGAR</name>
<dbReference type="NCBIfam" id="TIGR01217">
    <property type="entry name" value="ac_ac_CoA_syn"/>
    <property type="match status" value="1"/>
</dbReference>
<dbReference type="Gene3D" id="3.30.300.30">
    <property type="match status" value="1"/>
</dbReference>
<dbReference type="GO" id="GO:0030729">
    <property type="term" value="F:acetoacetate-CoA ligase activity"/>
    <property type="evidence" value="ECO:0007669"/>
    <property type="project" value="InterPro"/>
</dbReference>
<reference evidence="7" key="1">
    <citation type="submission" date="2023-03" db="EMBL/GenBank/DDBJ databases">
        <title>Massive genome expansion in bonnet fungi (Mycena s.s.) driven by repeated elements and novel gene families across ecological guilds.</title>
        <authorList>
            <consortium name="Lawrence Berkeley National Laboratory"/>
            <person name="Harder C.B."/>
            <person name="Miyauchi S."/>
            <person name="Viragh M."/>
            <person name="Kuo A."/>
            <person name="Thoen E."/>
            <person name="Andreopoulos B."/>
            <person name="Lu D."/>
            <person name="Skrede I."/>
            <person name="Drula E."/>
            <person name="Henrissat B."/>
            <person name="Morin E."/>
            <person name="Kohler A."/>
            <person name="Barry K."/>
            <person name="LaButti K."/>
            <person name="Morin E."/>
            <person name="Salamov A."/>
            <person name="Lipzen A."/>
            <person name="Mereny Z."/>
            <person name="Hegedus B."/>
            <person name="Baldrian P."/>
            <person name="Stursova M."/>
            <person name="Weitz H."/>
            <person name="Taylor A."/>
            <person name="Grigoriev I.V."/>
            <person name="Nagy L.G."/>
            <person name="Martin F."/>
            <person name="Kauserud H."/>
        </authorList>
    </citation>
    <scope>NUCLEOTIDE SEQUENCE</scope>
    <source>
        <strain evidence="7">9284</strain>
    </source>
</reference>
<dbReference type="InterPro" id="IPR005914">
    <property type="entry name" value="Acac_CoA_synth"/>
</dbReference>
<evidence type="ECO:0000313" key="8">
    <source>
        <dbReference type="Proteomes" id="UP001221142"/>
    </source>
</evidence>
<dbReference type="EMBL" id="JARKIF010000005">
    <property type="protein sequence ID" value="KAJ7638822.1"/>
    <property type="molecule type" value="Genomic_DNA"/>
</dbReference>
<dbReference type="Pfam" id="PF00501">
    <property type="entry name" value="AMP-binding"/>
    <property type="match status" value="1"/>
</dbReference>
<feature type="domain" description="Acetyl-coenzyme A synthetase N-terminal" evidence="6">
    <location>
        <begin position="26"/>
        <end position="82"/>
    </location>
</feature>
<evidence type="ECO:0000259" key="6">
    <source>
        <dbReference type="Pfam" id="PF16177"/>
    </source>
</evidence>
<sequence length="687" mass="76092">MGDELYTPQDVLSSATWNTGLNLTDYESLYRWSTAYPAEFWSEIWDETNIIGDKGTHVCDVSIGIEHNPDWFSEARLNWAENMLQRRDQKLALIEATEPTSLNPTLQFRRFTYSQLYDLVARLVSALLANGVKPGDRVGAYSSNTIETAALCLATTAIGAIWVIGSAGQGVLERFEQVQCAIIFAVDAVVYNAKVHDNLGKFSTLLSGLKSKPKVVIMHLDSYPEERSAWREGWVSWQDFILQGDAAKLGRDASGEIEWYRASFNYPLWILFSSGSTGEPTAIVHRAGGMLLQAKKELAICGHLQPTDVFFYYTMPGWMMYNFLLAGLSVGCTLVLYDGSPLRDPAFLWALTDELKISIFGTSAKYIEQLAKVYQPRSHHSLSSLRHIYSTGSPLSAALFRYVYEHIHPNVLLGSITGSYSCIFISLHSILAGGTDICSLFAGMNSALPVYAGEIQCRMLGLAVESYSETGTLSPLDEPGELVCLRPFPCMPVGFWPLPGFGTDEEVAAAKQRYHDTYFSEYEGVWYHGDHIIVTRSRSGNGGGLIMLGRSDGVLFRFGSAELYDVIDSAFCATGQLVDCLAVGQSIGGSDERVVLFVKLPDNARLSPELERRIKEEIRVQRSPRHVPAVVMQVTDIPYTLNGKRVEVLVKKIVNGAPLSIVNLSTLSNPECLPLYSEIGRKLRENV</sequence>
<comment type="similarity">
    <text evidence="1">Belongs to the ATP-dependent AMP-binding enzyme family.</text>
</comment>
<dbReference type="GO" id="GO:0006629">
    <property type="term" value="P:lipid metabolic process"/>
    <property type="evidence" value="ECO:0007669"/>
    <property type="project" value="InterPro"/>
</dbReference>
<evidence type="ECO:0000313" key="7">
    <source>
        <dbReference type="EMBL" id="KAJ7638822.1"/>
    </source>
</evidence>
<protein>
    <submittedName>
        <fullName evidence="7">Acetoacetyl-CoA synthetase</fullName>
    </submittedName>
</protein>
<accession>A0AAD7FV09</accession>
<evidence type="ECO:0000259" key="5">
    <source>
        <dbReference type="Pfam" id="PF00501"/>
    </source>
</evidence>
<proteinExistence type="inferred from homology"/>
<dbReference type="GO" id="GO:0005524">
    <property type="term" value="F:ATP binding"/>
    <property type="evidence" value="ECO:0007669"/>
    <property type="project" value="UniProtKB-KW"/>
</dbReference>
<comment type="caution">
    <text evidence="7">The sequence shown here is derived from an EMBL/GenBank/DDBJ whole genome shotgun (WGS) entry which is preliminary data.</text>
</comment>
<evidence type="ECO:0000256" key="4">
    <source>
        <dbReference type="ARBA" id="ARBA00022840"/>
    </source>
</evidence>
<feature type="domain" description="AMP-dependent synthetase/ligase" evidence="5">
    <location>
        <begin position="107"/>
        <end position="408"/>
    </location>
</feature>